<comment type="caution">
    <text evidence="3">The sequence shown here is derived from an EMBL/GenBank/DDBJ whole genome shotgun (WGS) entry which is preliminary data.</text>
</comment>
<name>A0A2H0U893_9BACT</name>
<sequence>DTKDFATALLSAFRQDVDVLMVGEMRGPETMAAAVTAAETGHLVLSTLHTNNAAQTIDRIIDTFPANQQDQIRVQLAASLAGIFSQRLIPRISGGLIPAYELLINSRAVANLIRERRTHEINTVIETGSTEGMIDMNRSLAELVARGEITVESAYQYSLNPNILQKLL</sequence>
<comment type="similarity">
    <text evidence="1">Belongs to the GSP E family.</text>
</comment>
<dbReference type="Pfam" id="PF00437">
    <property type="entry name" value="T2SSE"/>
    <property type="match status" value="1"/>
</dbReference>
<evidence type="ECO:0000313" key="3">
    <source>
        <dbReference type="EMBL" id="PIR82631.1"/>
    </source>
</evidence>
<dbReference type="SUPFAM" id="SSF52540">
    <property type="entry name" value="P-loop containing nucleoside triphosphate hydrolases"/>
    <property type="match status" value="1"/>
</dbReference>
<dbReference type="Proteomes" id="UP000231379">
    <property type="component" value="Unassembled WGS sequence"/>
</dbReference>
<feature type="domain" description="Bacterial type II secretion system protein E" evidence="2">
    <location>
        <begin position="4"/>
        <end position="92"/>
    </location>
</feature>
<dbReference type="Gene3D" id="3.40.50.300">
    <property type="entry name" value="P-loop containing nucleotide triphosphate hydrolases"/>
    <property type="match status" value="1"/>
</dbReference>
<dbReference type="PANTHER" id="PTHR30486:SF16">
    <property type="entry name" value="TWITCHING MOTILITY PROTEIN PILT"/>
    <property type="match status" value="1"/>
</dbReference>
<dbReference type="AlphaFoldDB" id="A0A2H0U893"/>
<accession>A0A2H0U893</accession>
<proteinExistence type="inferred from homology"/>
<protein>
    <submittedName>
        <fullName evidence="3">Type IV pili twitching motility protein PilT</fullName>
    </submittedName>
</protein>
<dbReference type="PANTHER" id="PTHR30486">
    <property type="entry name" value="TWITCHING MOTILITY PROTEIN PILT"/>
    <property type="match status" value="1"/>
</dbReference>
<dbReference type="GO" id="GO:0016887">
    <property type="term" value="F:ATP hydrolysis activity"/>
    <property type="evidence" value="ECO:0007669"/>
    <property type="project" value="InterPro"/>
</dbReference>
<dbReference type="EMBL" id="PFBM01000010">
    <property type="protein sequence ID" value="PIR82631.1"/>
    <property type="molecule type" value="Genomic_DNA"/>
</dbReference>
<dbReference type="InterPro" id="IPR050921">
    <property type="entry name" value="T4SS_GSP_E_ATPase"/>
</dbReference>
<gene>
    <name evidence="3" type="ORF">COU20_01575</name>
</gene>
<feature type="non-terminal residue" evidence="3">
    <location>
        <position position="1"/>
    </location>
</feature>
<evidence type="ECO:0000259" key="2">
    <source>
        <dbReference type="Pfam" id="PF00437"/>
    </source>
</evidence>
<evidence type="ECO:0000256" key="1">
    <source>
        <dbReference type="ARBA" id="ARBA00006611"/>
    </source>
</evidence>
<dbReference type="InterPro" id="IPR027417">
    <property type="entry name" value="P-loop_NTPase"/>
</dbReference>
<dbReference type="InterPro" id="IPR001482">
    <property type="entry name" value="T2SS/T4SS_dom"/>
</dbReference>
<organism evidence="3 4">
    <name type="scientific">Candidatus Kaiserbacteria bacterium CG10_big_fil_rev_8_21_14_0_10_59_10</name>
    <dbReference type="NCBI Taxonomy" id="1974612"/>
    <lineage>
        <taxon>Bacteria</taxon>
        <taxon>Candidatus Kaiseribacteriota</taxon>
    </lineage>
</organism>
<reference evidence="4" key="1">
    <citation type="submission" date="2017-09" db="EMBL/GenBank/DDBJ databases">
        <title>Depth-based differentiation of microbial function through sediment-hosted aquifers and enrichment of novel symbionts in the deep terrestrial subsurface.</title>
        <authorList>
            <person name="Probst A.J."/>
            <person name="Ladd B."/>
            <person name="Jarett J.K."/>
            <person name="Geller-Mcgrath D.E."/>
            <person name="Sieber C.M.K."/>
            <person name="Emerson J.B."/>
            <person name="Anantharaman K."/>
            <person name="Thomas B.C."/>
            <person name="Malmstrom R."/>
            <person name="Stieglmeier M."/>
            <person name="Klingl A."/>
            <person name="Woyke T."/>
            <person name="Ryan C.M."/>
            <person name="Banfield J.F."/>
        </authorList>
    </citation>
    <scope>NUCLEOTIDE SEQUENCE [LARGE SCALE GENOMIC DNA]</scope>
</reference>
<evidence type="ECO:0000313" key="4">
    <source>
        <dbReference type="Proteomes" id="UP000231379"/>
    </source>
</evidence>